<dbReference type="Gene3D" id="3.40.50.2000">
    <property type="entry name" value="Glycogen Phosphorylase B"/>
    <property type="match status" value="1"/>
</dbReference>
<dbReference type="Pfam" id="PF00534">
    <property type="entry name" value="Glycos_transf_1"/>
    <property type="match status" value="1"/>
</dbReference>
<evidence type="ECO:0000259" key="1">
    <source>
        <dbReference type="Pfam" id="PF00534"/>
    </source>
</evidence>
<dbReference type="PANTHER" id="PTHR12526:SF595">
    <property type="entry name" value="BLL5217 PROTEIN"/>
    <property type="match status" value="1"/>
</dbReference>
<gene>
    <name evidence="2" type="ORF">S03H2_69141</name>
</gene>
<dbReference type="PANTHER" id="PTHR12526">
    <property type="entry name" value="GLYCOSYLTRANSFERASE"/>
    <property type="match status" value="1"/>
</dbReference>
<accession>X1KMZ1</accession>
<protein>
    <recommendedName>
        <fullName evidence="1">Glycosyl transferase family 1 domain-containing protein</fullName>
    </recommendedName>
</protein>
<feature type="non-terminal residue" evidence="2">
    <location>
        <position position="1"/>
    </location>
</feature>
<evidence type="ECO:0000313" key="2">
    <source>
        <dbReference type="EMBL" id="GAH94975.1"/>
    </source>
</evidence>
<reference evidence="2" key="1">
    <citation type="journal article" date="2014" name="Front. Microbiol.">
        <title>High frequency of phylogenetically diverse reductive dehalogenase-homologous genes in deep subseafloor sedimentary metagenomes.</title>
        <authorList>
            <person name="Kawai M."/>
            <person name="Futagami T."/>
            <person name="Toyoda A."/>
            <person name="Takaki Y."/>
            <person name="Nishi S."/>
            <person name="Hori S."/>
            <person name="Arai W."/>
            <person name="Tsubouchi T."/>
            <person name="Morono Y."/>
            <person name="Uchiyama I."/>
            <person name="Ito T."/>
            <person name="Fujiyama A."/>
            <person name="Inagaki F."/>
            <person name="Takami H."/>
        </authorList>
    </citation>
    <scope>NUCLEOTIDE SEQUENCE</scope>
    <source>
        <strain evidence="2">Expedition CK06-06</strain>
    </source>
</reference>
<dbReference type="EMBL" id="BARU01045614">
    <property type="protein sequence ID" value="GAH94975.1"/>
    <property type="molecule type" value="Genomic_DNA"/>
</dbReference>
<name>X1KMZ1_9ZZZZ</name>
<dbReference type="GO" id="GO:0016757">
    <property type="term" value="F:glycosyltransferase activity"/>
    <property type="evidence" value="ECO:0007669"/>
    <property type="project" value="InterPro"/>
</dbReference>
<organism evidence="2">
    <name type="scientific">marine sediment metagenome</name>
    <dbReference type="NCBI Taxonomy" id="412755"/>
    <lineage>
        <taxon>unclassified sequences</taxon>
        <taxon>metagenomes</taxon>
        <taxon>ecological metagenomes</taxon>
    </lineage>
</organism>
<sequence>HNHKALIHLVAYNEAFGLVPVEANACGMPVIVNRRGALPETIANGKSGFIVDSLEEAEAIIREDKVSTIKAEDCLEQASKFSIEASAKGYLKLFDEMINQHIYW</sequence>
<feature type="domain" description="Glycosyl transferase family 1" evidence="1">
    <location>
        <begin position="5"/>
        <end position="61"/>
    </location>
</feature>
<dbReference type="SUPFAM" id="SSF53756">
    <property type="entry name" value="UDP-Glycosyltransferase/glycogen phosphorylase"/>
    <property type="match status" value="1"/>
</dbReference>
<comment type="caution">
    <text evidence="2">The sequence shown here is derived from an EMBL/GenBank/DDBJ whole genome shotgun (WGS) entry which is preliminary data.</text>
</comment>
<dbReference type="InterPro" id="IPR001296">
    <property type="entry name" value="Glyco_trans_1"/>
</dbReference>
<dbReference type="AlphaFoldDB" id="X1KMZ1"/>
<proteinExistence type="predicted"/>